<dbReference type="InterPro" id="IPR019734">
    <property type="entry name" value="TPR_rpt"/>
</dbReference>
<accession>A0A3G5AAJ5</accession>
<sequence length="688" mass="80052">MQSNLDLDDNILKLVTFFEAYKLNEKKLIEYYKDRSNKEDISAMYNLGWIYKNKNIVHKAKYWFEKAAALGNTDAMYDLGSLYKVKLFNPIENLPIQDKATAITWFTKAASLGHFKAIVELIHPDTGIYGGIDNQTQTIPEVSRMDDSPEDKKTVSSQNIREKKYWCDKAYEIFDSNKILTSYKIDAHSLIILGCECDYPLNIFWYKKALDTNHYDAIEHIMDAYHDTVGQNIQEEKYDKIQRKFYNNCQNDIISMNVTSPKIMFFIGSLYEYERPNPQIHEAIKWYQKSAEGGYSKAAVKLGDIYECHESKDIQKSIYWYMTAYDLGKIAFGIKIGNIYTGESDIVRYYIDGISIHIKDSTNAILWFKKAIDFGLGNAVVPLAIVYIYIKKFDIGIKLLKRAIDSNIRNASNVLARFYLDNDKIDMAISYNMVRTVSYELRDSLEGMFNLGKIFASKKNIDSSIKWFTNAALKNHINSMLSLAKIYMKKSDDCNALKWYNKAALLGNKYAFYALGDIYYDKKNYDVALYSYKQIENEFHFKKNREQLVKLGKTYYLMNDYPNAINCFNQCLFDSINEVYYKDKLTGSITPLSKFIHIFSKTYKNELLASLIHLIQIYTDKNNFHKNILIACEYLAMMWDLNIDKNEQKYIDAIEKNLGINIDTNILSHLNNTCVSRIKNINIQLNMK</sequence>
<dbReference type="Pfam" id="PF08238">
    <property type="entry name" value="Sel1"/>
    <property type="match status" value="7"/>
</dbReference>
<protein>
    <recommendedName>
        <fullName evidence="2">Sel1 repeat family protein</fullName>
    </recommendedName>
</protein>
<dbReference type="InterPro" id="IPR050767">
    <property type="entry name" value="Sel1_AlgK"/>
</dbReference>
<proteinExistence type="predicted"/>
<organism evidence="1">
    <name type="scientific">Hyperionvirus sp</name>
    <dbReference type="NCBI Taxonomy" id="2487770"/>
    <lineage>
        <taxon>Viruses</taxon>
        <taxon>Varidnaviria</taxon>
        <taxon>Bamfordvirae</taxon>
        <taxon>Nucleocytoviricota</taxon>
        <taxon>Megaviricetes</taxon>
        <taxon>Imitervirales</taxon>
        <taxon>Mimiviridae</taxon>
        <taxon>Klosneuvirinae</taxon>
    </lineage>
</organism>
<dbReference type="PANTHER" id="PTHR11102:SF160">
    <property type="entry name" value="ERAD-ASSOCIATED E3 UBIQUITIN-PROTEIN LIGASE COMPONENT HRD3"/>
    <property type="match status" value="1"/>
</dbReference>
<dbReference type="PANTHER" id="PTHR11102">
    <property type="entry name" value="SEL-1-LIKE PROTEIN"/>
    <property type="match status" value="1"/>
</dbReference>
<dbReference type="SMART" id="SM00671">
    <property type="entry name" value="SEL1"/>
    <property type="match status" value="7"/>
</dbReference>
<evidence type="ECO:0008006" key="2">
    <source>
        <dbReference type="Google" id="ProtNLM"/>
    </source>
</evidence>
<dbReference type="InterPro" id="IPR011990">
    <property type="entry name" value="TPR-like_helical_dom_sf"/>
</dbReference>
<reference evidence="1" key="1">
    <citation type="submission" date="2018-10" db="EMBL/GenBank/DDBJ databases">
        <title>Hidden diversity of soil giant viruses.</title>
        <authorList>
            <person name="Schulz F."/>
            <person name="Alteio L."/>
            <person name="Goudeau D."/>
            <person name="Ryan E.M."/>
            <person name="Malmstrom R.R."/>
            <person name="Blanchard J."/>
            <person name="Woyke T."/>
        </authorList>
    </citation>
    <scope>NUCLEOTIDE SEQUENCE</scope>
    <source>
        <strain evidence="1">HYV1</strain>
    </source>
</reference>
<dbReference type="SMART" id="SM00028">
    <property type="entry name" value="TPR"/>
    <property type="match status" value="3"/>
</dbReference>
<dbReference type="InterPro" id="IPR006597">
    <property type="entry name" value="Sel1-like"/>
</dbReference>
<dbReference type="SUPFAM" id="SSF81901">
    <property type="entry name" value="HCP-like"/>
    <property type="match status" value="4"/>
</dbReference>
<gene>
    <name evidence="1" type="ORF">Hyperionvirus21_2</name>
</gene>
<dbReference type="Gene3D" id="1.25.40.10">
    <property type="entry name" value="Tetratricopeptide repeat domain"/>
    <property type="match status" value="3"/>
</dbReference>
<dbReference type="EMBL" id="MK072403">
    <property type="protein sequence ID" value="AYV84268.1"/>
    <property type="molecule type" value="Genomic_DNA"/>
</dbReference>
<evidence type="ECO:0000313" key="1">
    <source>
        <dbReference type="EMBL" id="AYV84268.1"/>
    </source>
</evidence>
<name>A0A3G5AAJ5_9VIRU</name>